<evidence type="ECO:0000259" key="1">
    <source>
        <dbReference type="PROSITE" id="PS50879"/>
    </source>
</evidence>
<evidence type="ECO:0000313" key="3">
    <source>
        <dbReference type="Proteomes" id="UP001189429"/>
    </source>
</evidence>
<protein>
    <recommendedName>
        <fullName evidence="1">RNase H type-1 domain-containing protein</fullName>
    </recommendedName>
</protein>
<dbReference type="InterPro" id="IPR002156">
    <property type="entry name" value="RNaseH_domain"/>
</dbReference>
<proteinExistence type="predicted"/>
<sequence length="425" mass="46325">MGCNDTIEGIEKSQHVAARAATEVENQPCLWLRGLLLASWTAVSGPPEPGTELFESFGDLQVLSSDAVNMTDGWLIAAGDASGGEYTTDPRLRRVSWGWVVFSSVDPTEAKVVAGSRGALAGWRQSVNRGELMALKDVIIAAGGYYDKIRYTADSSYVVRGMGKLRGGRMPKTHVDLWKEVKQGIIGKQVEIIKVESHMSSQEALDAKDNPIDWLGSVLADDFVDDIAESVPVPRAQARSVGFAEGVAGLVRDRAYLTLMASIEAEPSQVPSLKVRQEAHVKARRRAALLEGTKHNISHDVSGKHYRCLRCGSRALMSSADAWLAGECIAVQKADAVHGSLRSRPRIANQEAHESHIVLYVEELGLHYCKKCGCIARESMRKLVQVCEETPGQMGKQNLSRIAKGLQPNTSAMALEYNKKKSGWS</sequence>
<reference evidence="2" key="1">
    <citation type="submission" date="2023-10" db="EMBL/GenBank/DDBJ databases">
        <authorList>
            <person name="Chen Y."/>
            <person name="Shah S."/>
            <person name="Dougan E. K."/>
            <person name="Thang M."/>
            <person name="Chan C."/>
        </authorList>
    </citation>
    <scope>NUCLEOTIDE SEQUENCE [LARGE SCALE GENOMIC DNA]</scope>
</reference>
<dbReference type="InterPro" id="IPR012337">
    <property type="entry name" value="RNaseH-like_sf"/>
</dbReference>
<accession>A0ABN9SCV5</accession>
<keyword evidence="3" id="KW-1185">Reference proteome</keyword>
<gene>
    <name evidence="2" type="ORF">PCOR1329_LOCUS27521</name>
</gene>
<dbReference type="Gene3D" id="3.30.420.10">
    <property type="entry name" value="Ribonuclease H-like superfamily/Ribonuclease H"/>
    <property type="match status" value="1"/>
</dbReference>
<comment type="caution">
    <text evidence="2">The sequence shown here is derived from an EMBL/GenBank/DDBJ whole genome shotgun (WGS) entry which is preliminary data.</text>
</comment>
<feature type="domain" description="RNase H type-1" evidence="1">
    <location>
        <begin position="63"/>
        <end position="221"/>
    </location>
</feature>
<dbReference type="SUPFAM" id="SSF53098">
    <property type="entry name" value="Ribonuclease H-like"/>
    <property type="match status" value="1"/>
</dbReference>
<dbReference type="InterPro" id="IPR036397">
    <property type="entry name" value="RNaseH_sf"/>
</dbReference>
<organism evidence="2 3">
    <name type="scientific">Prorocentrum cordatum</name>
    <dbReference type="NCBI Taxonomy" id="2364126"/>
    <lineage>
        <taxon>Eukaryota</taxon>
        <taxon>Sar</taxon>
        <taxon>Alveolata</taxon>
        <taxon>Dinophyceae</taxon>
        <taxon>Prorocentrales</taxon>
        <taxon>Prorocentraceae</taxon>
        <taxon>Prorocentrum</taxon>
    </lineage>
</organism>
<dbReference type="Proteomes" id="UP001189429">
    <property type="component" value="Unassembled WGS sequence"/>
</dbReference>
<evidence type="ECO:0000313" key="2">
    <source>
        <dbReference type="EMBL" id="CAK0828241.1"/>
    </source>
</evidence>
<name>A0ABN9SCV5_9DINO</name>
<dbReference type="PROSITE" id="PS50879">
    <property type="entry name" value="RNASE_H_1"/>
    <property type="match status" value="1"/>
</dbReference>
<dbReference type="EMBL" id="CAUYUJ010010001">
    <property type="protein sequence ID" value="CAK0828241.1"/>
    <property type="molecule type" value="Genomic_DNA"/>
</dbReference>